<protein>
    <recommendedName>
        <fullName evidence="1">Bacteriophage T5 Orf172 DNA-binding domain-containing protein</fullName>
    </recommendedName>
</protein>
<proteinExistence type="predicted"/>
<evidence type="ECO:0000313" key="2">
    <source>
        <dbReference type="EMBL" id="QHU29340.1"/>
    </source>
</evidence>
<organism evidence="2">
    <name type="scientific">viral metagenome</name>
    <dbReference type="NCBI Taxonomy" id="1070528"/>
    <lineage>
        <taxon>unclassified sequences</taxon>
        <taxon>metagenomes</taxon>
        <taxon>organismal metagenomes</taxon>
    </lineage>
</organism>
<reference evidence="2" key="1">
    <citation type="journal article" date="2020" name="Nature">
        <title>Giant virus diversity and host interactions through global metagenomics.</title>
        <authorList>
            <person name="Schulz F."/>
            <person name="Roux S."/>
            <person name="Paez-Espino D."/>
            <person name="Jungbluth S."/>
            <person name="Walsh D.A."/>
            <person name="Denef V.J."/>
            <person name="McMahon K.D."/>
            <person name="Konstantinidis K.T."/>
            <person name="Eloe-Fadrosh E.A."/>
            <person name="Kyrpides N.C."/>
            <person name="Woyke T."/>
        </authorList>
    </citation>
    <scope>NUCLEOTIDE SEQUENCE</scope>
    <source>
        <strain evidence="2">GVMAG-M-3300027804-47</strain>
    </source>
</reference>
<feature type="domain" description="Bacteriophage T5 Orf172 DNA-binding" evidence="1">
    <location>
        <begin position="5"/>
        <end position="96"/>
    </location>
</feature>
<sequence>MCDCGYIYCVSNEAMPSILNIGITTTAPEVRLDYINKLTGNWRPPTPYKCEFAKRVCDIEKKVVAIHKILAYCRIHPEREFFRVSLEEVRNLFDLMEDEDRDNTRKNKNAEMKALEARMLECIYQKSDALDEDLTRRKAELREINETIAMRKNELDVLSHHPSRPPDNYITEY</sequence>
<evidence type="ECO:0000259" key="1">
    <source>
        <dbReference type="Pfam" id="PF10544"/>
    </source>
</evidence>
<dbReference type="Pfam" id="PF10544">
    <property type="entry name" value="T5orf172"/>
    <property type="match status" value="1"/>
</dbReference>
<name>A0A6C0LFZ5_9ZZZZ</name>
<dbReference type="AlphaFoldDB" id="A0A6C0LFZ5"/>
<dbReference type="EMBL" id="MN740485">
    <property type="protein sequence ID" value="QHU29340.1"/>
    <property type="molecule type" value="Genomic_DNA"/>
</dbReference>
<dbReference type="InterPro" id="IPR018306">
    <property type="entry name" value="Phage_T5_Orf172_DNA-bd"/>
</dbReference>
<accession>A0A6C0LFZ5</accession>